<evidence type="ECO:0000313" key="4">
    <source>
        <dbReference type="EMBL" id="CAK9197139.1"/>
    </source>
</evidence>
<dbReference type="SUPFAM" id="SSF81383">
    <property type="entry name" value="F-box domain"/>
    <property type="match status" value="1"/>
</dbReference>
<dbReference type="InterPro" id="IPR036047">
    <property type="entry name" value="F-box-like_dom_sf"/>
</dbReference>
<dbReference type="Pfam" id="PF00646">
    <property type="entry name" value="F-box"/>
    <property type="match status" value="1"/>
</dbReference>
<dbReference type="Proteomes" id="UP001497512">
    <property type="component" value="Chromosome 11"/>
</dbReference>
<dbReference type="EMBL" id="OZ019903">
    <property type="protein sequence ID" value="CAK9197139.1"/>
    <property type="molecule type" value="Genomic_DNA"/>
</dbReference>
<evidence type="ECO:0000313" key="5">
    <source>
        <dbReference type="Proteomes" id="UP001497512"/>
    </source>
</evidence>
<dbReference type="InterPro" id="IPR015915">
    <property type="entry name" value="Kelch-typ_b-propeller"/>
</dbReference>
<keyword evidence="5" id="KW-1185">Reference proteome</keyword>
<dbReference type="InterPro" id="IPR006652">
    <property type="entry name" value="Kelch_1"/>
</dbReference>
<keyword evidence="2" id="KW-0677">Repeat</keyword>
<evidence type="ECO:0000256" key="2">
    <source>
        <dbReference type="ARBA" id="ARBA00022737"/>
    </source>
</evidence>
<dbReference type="SMART" id="SM00612">
    <property type="entry name" value="Kelch"/>
    <property type="match status" value="2"/>
</dbReference>
<evidence type="ECO:0000259" key="3">
    <source>
        <dbReference type="Pfam" id="PF00646"/>
    </source>
</evidence>
<dbReference type="Pfam" id="PF01344">
    <property type="entry name" value="Kelch_1"/>
    <property type="match status" value="2"/>
</dbReference>
<dbReference type="CDD" id="cd22152">
    <property type="entry name" value="F-box_AtAFR-like"/>
    <property type="match status" value="1"/>
</dbReference>
<evidence type="ECO:0000256" key="1">
    <source>
        <dbReference type="ARBA" id="ARBA00022441"/>
    </source>
</evidence>
<accession>A0ABP0TI41</accession>
<dbReference type="Gene3D" id="2.120.10.80">
    <property type="entry name" value="Kelch-type beta propeller"/>
    <property type="match status" value="1"/>
</dbReference>
<name>A0ABP0TI41_9BRYO</name>
<proteinExistence type="predicted"/>
<dbReference type="InterPro" id="IPR001810">
    <property type="entry name" value="F-box_dom"/>
</dbReference>
<keyword evidence="1" id="KW-0880">Kelch repeat</keyword>
<sequence length="349" mass="38627">MAALIEGLPDSVAIQCLARVSLSQHRVLQSVCKAWHALVRNPELYGVRKRIGTTEEWLYVSAYEADKAWQAYDPVYNQWSSIPPLPSLIPRLSNFGTVAVQSKLFILGGGSDEVNPITGDRSNIHATDQVWAYDPVSKRWSSRASMLTPRAQFACFSYSGRIVVAGGFSSSRRAISSVEMYNPELDQWEFLPDLVAVRDAPCSGVVLDGKMHVVQKGTCTVQVYDPTTKRWMQEDCAWSEGPMAVVNGELYVVHHGVVSREHRLPAHRMSLCSWPECLNRIGFGVAGLGSNLYVVGGIMKPWRGRFDAEYLNDVDVFVVGSADKDVFWEKAACLPLSRGTVLGCAVLQL</sequence>
<dbReference type="PANTHER" id="PTHR46344:SF21">
    <property type="entry name" value="F-BOX_KELCH-REPEAT PROTEIN SKIP30 ISOFORM X2"/>
    <property type="match status" value="1"/>
</dbReference>
<dbReference type="PANTHER" id="PTHR46344">
    <property type="entry name" value="OS02G0202900 PROTEIN"/>
    <property type="match status" value="1"/>
</dbReference>
<reference evidence="4" key="1">
    <citation type="submission" date="2024-02" db="EMBL/GenBank/DDBJ databases">
        <authorList>
            <consortium name="ELIXIR-Norway"/>
            <consortium name="Elixir Norway"/>
        </authorList>
    </citation>
    <scope>NUCLEOTIDE SEQUENCE</scope>
</reference>
<gene>
    <name evidence="4" type="ORF">CSSPTR1EN2_LOCUS3825</name>
</gene>
<organism evidence="4 5">
    <name type="scientific">Sphagnum troendelagicum</name>
    <dbReference type="NCBI Taxonomy" id="128251"/>
    <lineage>
        <taxon>Eukaryota</taxon>
        <taxon>Viridiplantae</taxon>
        <taxon>Streptophyta</taxon>
        <taxon>Embryophyta</taxon>
        <taxon>Bryophyta</taxon>
        <taxon>Sphagnophytina</taxon>
        <taxon>Sphagnopsida</taxon>
        <taxon>Sphagnales</taxon>
        <taxon>Sphagnaceae</taxon>
        <taxon>Sphagnum</taxon>
    </lineage>
</organism>
<protein>
    <recommendedName>
        <fullName evidence="3">F-box domain-containing protein</fullName>
    </recommendedName>
</protein>
<dbReference type="SUPFAM" id="SSF117281">
    <property type="entry name" value="Kelch motif"/>
    <property type="match status" value="1"/>
</dbReference>
<feature type="domain" description="F-box" evidence="3">
    <location>
        <begin position="6"/>
        <end position="45"/>
    </location>
</feature>